<proteinExistence type="predicted"/>
<dbReference type="Pfam" id="PF00753">
    <property type="entry name" value="Lactamase_B"/>
    <property type="match status" value="1"/>
</dbReference>
<evidence type="ECO:0000256" key="2">
    <source>
        <dbReference type="ARBA" id="ARBA00034301"/>
    </source>
</evidence>
<dbReference type="RefSeq" id="WP_144029274.1">
    <property type="nucleotide sequence ID" value="NZ_NPBY01000053.1"/>
</dbReference>
<evidence type="ECO:0000256" key="3">
    <source>
        <dbReference type="ARBA" id="ARBA00048505"/>
    </source>
</evidence>
<comment type="catalytic activity">
    <reaction evidence="1">
        <text>3',5'-cyclic CMP + H2O = CMP + H(+)</text>
        <dbReference type="Rhea" id="RHEA:72675"/>
        <dbReference type="ChEBI" id="CHEBI:15377"/>
        <dbReference type="ChEBI" id="CHEBI:15378"/>
        <dbReference type="ChEBI" id="CHEBI:58003"/>
        <dbReference type="ChEBI" id="CHEBI:60377"/>
    </reaction>
    <physiologicalReaction direction="left-to-right" evidence="1">
        <dbReference type="Rhea" id="RHEA:72676"/>
    </physiologicalReaction>
</comment>
<dbReference type="SMART" id="SM00849">
    <property type="entry name" value="Lactamase_B"/>
    <property type="match status" value="1"/>
</dbReference>
<dbReference type="SUPFAM" id="SSF56281">
    <property type="entry name" value="Metallo-hydrolase/oxidoreductase"/>
    <property type="match status" value="1"/>
</dbReference>
<dbReference type="Gene3D" id="3.60.15.10">
    <property type="entry name" value="Ribonuclease Z/Hydroxyacylglutathione hydrolase-like"/>
    <property type="match status" value="1"/>
</dbReference>
<protein>
    <recommendedName>
        <fullName evidence="4">Metallo-beta-lactamase domain-containing protein</fullName>
    </recommendedName>
</protein>
<feature type="domain" description="Metallo-beta-lactamase" evidence="4">
    <location>
        <begin position="2"/>
        <end position="157"/>
    </location>
</feature>
<dbReference type="OrthoDB" id="9802248at2"/>
<evidence type="ECO:0000256" key="1">
    <source>
        <dbReference type="ARBA" id="ARBA00034221"/>
    </source>
</evidence>
<sequence>MPQAIGEITDLPLTVVNTHGHCDHTHGNYLFESVYLSEKDKEVFNRHNDPEVIQEILDQVPFLIRLLAKPSTDRTLSVPVPPPTKPLPEEGYFELGDRLVRIIETPGHTPGSISLLDEKNDILFAGDTIVGHGMLLNQPESSDVESFRDIIYMLEDLA</sequence>
<organism evidence="5 6">
    <name type="scientific">Paenibacillus campinasensis</name>
    <dbReference type="NCBI Taxonomy" id="66347"/>
    <lineage>
        <taxon>Bacteria</taxon>
        <taxon>Bacillati</taxon>
        <taxon>Bacillota</taxon>
        <taxon>Bacilli</taxon>
        <taxon>Bacillales</taxon>
        <taxon>Paenibacillaceae</taxon>
        <taxon>Paenibacillus</taxon>
    </lineage>
</organism>
<evidence type="ECO:0000313" key="5">
    <source>
        <dbReference type="EMBL" id="PAD74690.1"/>
    </source>
</evidence>
<comment type="function">
    <text evidence="2">Counteracts the endogenous Pycsar antiviral defense system. Phosphodiesterase that enables metal-dependent hydrolysis of host cyclic nucleotide Pycsar defense signals such as cCMP and cUMP.</text>
</comment>
<dbReference type="AlphaFoldDB" id="A0A268ENI7"/>
<evidence type="ECO:0000313" key="6">
    <source>
        <dbReference type="Proteomes" id="UP000215596"/>
    </source>
</evidence>
<dbReference type="InterPro" id="IPR001279">
    <property type="entry name" value="Metallo-B-lactamas"/>
</dbReference>
<feature type="non-terminal residue" evidence="5">
    <location>
        <position position="158"/>
    </location>
</feature>
<evidence type="ECO:0000259" key="4">
    <source>
        <dbReference type="SMART" id="SM00849"/>
    </source>
</evidence>
<reference evidence="5 6" key="1">
    <citation type="submission" date="2017-07" db="EMBL/GenBank/DDBJ databases">
        <title>Isolation and whole genome analysis of endospore-forming bacteria from heroin.</title>
        <authorList>
            <person name="Kalinowski J."/>
            <person name="Ahrens B."/>
            <person name="Al-Dilaimi A."/>
            <person name="Winkler A."/>
            <person name="Wibberg D."/>
            <person name="Schleenbecker U."/>
            <person name="Ruckert C."/>
            <person name="Wolfel R."/>
            <person name="Grass G."/>
        </authorList>
    </citation>
    <scope>NUCLEOTIDE SEQUENCE [LARGE SCALE GENOMIC DNA]</scope>
    <source>
        <strain evidence="5 6">7537-G1</strain>
    </source>
</reference>
<dbReference type="InterPro" id="IPR050855">
    <property type="entry name" value="NDM-1-like"/>
</dbReference>
<comment type="caution">
    <text evidence="5">The sequence shown here is derived from an EMBL/GenBank/DDBJ whole genome shotgun (WGS) entry which is preliminary data.</text>
</comment>
<gene>
    <name evidence="5" type="ORF">CHH67_17355</name>
</gene>
<comment type="catalytic activity">
    <reaction evidence="3">
        <text>3',5'-cyclic UMP + H2O = UMP + H(+)</text>
        <dbReference type="Rhea" id="RHEA:70575"/>
        <dbReference type="ChEBI" id="CHEBI:15377"/>
        <dbReference type="ChEBI" id="CHEBI:15378"/>
        <dbReference type="ChEBI" id="CHEBI:57865"/>
        <dbReference type="ChEBI" id="CHEBI:184387"/>
    </reaction>
    <physiologicalReaction direction="left-to-right" evidence="3">
        <dbReference type="Rhea" id="RHEA:70576"/>
    </physiologicalReaction>
</comment>
<dbReference type="EMBL" id="NPBY01000053">
    <property type="protein sequence ID" value="PAD74690.1"/>
    <property type="molecule type" value="Genomic_DNA"/>
</dbReference>
<dbReference type="PANTHER" id="PTHR42951">
    <property type="entry name" value="METALLO-BETA-LACTAMASE DOMAIN-CONTAINING"/>
    <property type="match status" value="1"/>
</dbReference>
<name>A0A268ENI7_9BACL</name>
<dbReference type="InterPro" id="IPR036866">
    <property type="entry name" value="RibonucZ/Hydroxyglut_hydro"/>
</dbReference>
<dbReference type="Proteomes" id="UP000215596">
    <property type="component" value="Unassembled WGS sequence"/>
</dbReference>
<dbReference type="PANTHER" id="PTHR42951:SF4">
    <property type="entry name" value="ACYL-COENZYME A THIOESTERASE MBLAC2"/>
    <property type="match status" value="1"/>
</dbReference>
<accession>A0A268ENI7</accession>